<evidence type="ECO:0000256" key="1">
    <source>
        <dbReference type="ARBA" id="ARBA00045876"/>
    </source>
</evidence>
<organism evidence="2">
    <name type="scientific">hydrothermal vent metagenome</name>
    <dbReference type="NCBI Taxonomy" id="652676"/>
    <lineage>
        <taxon>unclassified sequences</taxon>
        <taxon>metagenomes</taxon>
        <taxon>ecological metagenomes</taxon>
    </lineage>
</organism>
<dbReference type="InterPro" id="IPR016024">
    <property type="entry name" value="ARM-type_fold"/>
</dbReference>
<dbReference type="InterPro" id="IPR004155">
    <property type="entry name" value="PBS_lyase_HEAT"/>
</dbReference>
<protein>
    <submittedName>
        <fullName evidence="2">FOG: HEAT repeat</fullName>
    </submittedName>
</protein>
<dbReference type="Pfam" id="PF13646">
    <property type="entry name" value="HEAT_2"/>
    <property type="match status" value="5"/>
</dbReference>
<accession>A0A3B1CWR8</accession>
<dbReference type="PANTHER" id="PTHR12697">
    <property type="entry name" value="PBS LYASE HEAT-LIKE PROTEIN"/>
    <property type="match status" value="1"/>
</dbReference>
<reference evidence="2" key="1">
    <citation type="submission" date="2018-06" db="EMBL/GenBank/DDBJ databases">
        <authorList>
            <person name="Zhirakovskaya E."/>
        </authorList>
    </citation>
    <scope>NUCLEOTIDE SEQUENCE</scope>
</reference>
<dbReference type="SMART" id="SM00567">
    <property type="entry name" value="EZ_HEAT"/>
    <property type="match status" value="12"/>
</dbReference>
<dbReference type="PROSITE" id="PS50077">
    <property type="entry name" value="HEAT_REPEAT"/>
    <property type="match status" value="1"/>
</dbReference>
<proteinExistence type="predicted"/>
<dbReference type="GO" id="GO:0016491">
    <property type="term" value="F:oxidoreductase activity"/>
    <property type="evidence" value="ECO:0007669"/>
    <property type="project" value="TreeGrafter"/>
</dbReference>
<dbReference type="SUPFAM" id="SSF48371">
    <property type="entry name" value="ARM repeat"/>
    <property type="match status" value="2"/>
</dbReference>
<comment type="function">
    <text evidence="1">Catalyzes the hydroxylation of the N(6)-(4-aminobutyl)-L-lysine intermediate produced by deoxyhypusine synthase/DHPS on a critical lysine of the eukaryotic translation initiation factor 5A/eIF-5A. This is the second step of the post-translational modification of that lysine into an unusual amino acid residue named hypusine. Hypusination is unique to mature eIF-5A factor and is essential for its function.</text>
</comment>
<dbReference type="InterPro" id="IPR011989">
    <property type="entry name" value="ARM-like"/>
</dbReference>
<dbReference type="EMBL" id="UOGI01000298">
    <property type="protein sequence ID" value="VAX34349.1"/>
    <property type="molecule type" value="Genomic_DNA"/>
</dbReference>
<evidence type="ECO:0000313" key="2">
    <source>
        <dbReference type="EMBL" id="VAX34349.1"/>
    </source>
</evidence>
<dbReference type="PANTHER" id="PTHR12697:SF5">
    <property type="entry name" value="DEOXYHYPUSINE HYDROXYLASE"/>
    <property type="match status" value="1"/>
</dbReference>
<sequence length="665" mass="73860">MGGKVLREVSKKTKNKEIESRRQKILSMKNRPEGLNYILDSFKDESWRIRKTALNVLIEGFSPDSYIKDLIGLLYIEDNAGARNTAIEALISLGKKAVPQLIEAFESGNHDVRKFIIDILGFIGGQEVLPLLLRAIKDEDVNVRASAVECLGRLKETSVIGSLVEIIETGEVWTAYPAVDALGLMGDRTAIPYLLKVLKNSLLTEPALKALSKFSEPETLKEIIPFLLDQRRSVVEEALRTIEKFYQDGTSEEFISEQLHNILGDDAFNILLRHINHTNRDVKGPAIVLLGLLCDHRAIKPLLELSEDEFFRDAVKRSLVFIGKKDPDYLIPIVKTEIPERNRLIVEVISELQNPAFYVILSRLLMDHDGHVVAHAARGLGRIGDRRAAEEIFPLLIHPYPDVQEAAVAALTELKNFLSITELIDKLSSPKVLSRKNTALILGNIHAGKSIEALGFAVKDESEEVRKAAVKAISMIGGEHAKRYLRTALTDESAEIRAIATENLSFLPGGMDALDSLDSIIVMTKDPDEGVRASAARALSVYKDELSLKTLIGLLKDSNGFVVTQAIESISLFSDRKEARESLIKLLLSDDSEIRRTAILSMSSFPDVEEEVEPHLFSEDWATRYAAVQVLSKTGTQQSRVCLEGIYDIEDDPTVRKAIEVALGV</sequence>
<dbReference type="Pfam" id="PF03130">
    <property type="entry name" value="HEAT_PBS"/>
    <property type="match status" value="1"/>
</dbReference>
<dbReference type="InterPro" id="IPR021133">
    <property type="entry name" value="HEAT_type_2"/>
</dbReference>
<name>A0A3B1CWR8_9ZZZZ</name>
<dbReference type="Gene3D" id="1.25.10.10">
    <property type="entry name" value="Leucine-rich Repeat Variant"/>
    <property type="match status" value="5"/>
</dbReference>
<dbReference type="AlphaFoldDB" id="A0A3B1CWR8"/>
<gene>
    <name evidence="2" type="ORF">MNBD_NITROSPIRAE03-1719</name>
</gene>